<evidence type="ECO:0000256" key="1">
    <source>
        <dbReference type="SAM" id="Phobius"/>
    </source>
</evidence>
<keyword evidence="3" id="KW-1185">Reference proteome</keyword>
<dbReference type="OrthoDB" id="292553at2759"/>
<dbReference type="GO" id="GO:0005634">
    <property type="term" value="C:nucleus"/>
    <property type="evidence" value="ECO:0007669"/>
    <property type="project" value="TreeGrafter"/>
</dbReference>
<dbReference type="GO" id="GO:0007131">
    <property type="term" value="P:reciprocal meiotic recombination"/>
    <property type="evidence" value="ECO:0007669"/>
    <property type="project" value="TreeGrafter"/>
</dbReference>
<dbReference type="PANTHER" id="PTHR31398:SF0">
    <property type="entry name" value="MEIOTIC NUCLEAR DIVISION PROTEIN 1 HOMOLOG"/>
    <property type="match status" value="1"/>
</dbReference>
<name>G0QSB7_ICHMU</name>
<evidence type="ECO:0000313" key="2">
    <source>
        <dbReference type="EMBL" id="EGR31864.1"/>
    </source>
</evidence>
<sequence>MQEILKGFDFIGWKIGLNYKRDNIFRTKFGGVITILSILSISLLFFNNVSFYYYLVNNKQLKETVHVNSFKTYNFKPDPIYLDKNNFMFAISIDQENFINNPYYQIQLQKRKYYKNEQNQQIKLKEFIKLEPCTKEHWQDVNSQYLNYTDIFIQNNINKYLCPQKMQNFTLEGSYSADIFQFLKLSVIKCQNNTLQATSTWNPICKSQDEINQFNKQREIKMSLLFPNFVINPTKPIDYVTSFLNDDIYFYIKPEMRYSSINIYLGEHQIETDNSMLPIKSIIKQKFVKYNPNSLREQQIPGDYDQIADIYLHRDQYTDYTKRNFQKLDELVSYLGGFFQAAIIIIALIIKQYNEYVYGIDLANKLYDIDLGGKQKKNEKKREFQKISNQIQTLSINKQIKIENNQTPQTKNQQYLQEFDEELQQIIDKDELLQLNYEYLFYKLTCGKLFNTKRVKLIEKAIQFVQEDLDVFLIIEKLKEVEKLKKLLLNKQQLILFNFFPKPIIKVKQEEIIPSRISMSRDQVHLASPQRSTLRPNQKKKKKIGKFTNKYKKYGIVLKAVCKLKKKKNSSEQNNSQYYKKLYEAYEQVSEQENQEYYCILLIFLSFKIVQIESLSICQEMILKVYFRKEKSIIYLLIKIFLFYFQQKIVQK</sequence>
<dbReference type="EMBL" id="GL983809">
    <property type="protein sequence ID" value="EGR31864.1"/>
    <property type="molecule type" value="Genomic_DNA"/>
</dbReference>
<dbReference type="AlphaFoldDB" id="G0QSB7"/>
<dbReference type="OMA" id="CMIVAIV"/>
<dbReference type="eggNOG" id="ENOG502SJ6P">
    <property type="taxonomic scope" value="Eukaryota"/>
</dbReference>
<dbReference type="GeneID" id="14908021"/>
<dbReference type="RefSeq" id="XP_004035350.1">
    <property type="nucleotide sequence ID" value="XM_004035302.1"/>
</dbReference>
<dbReference type="PANTHER" id="PTHR31398">
    <property type="entry name" value="MEIOTIC NUCLEAR DIVISION PROTEIN 1 HOMOLOG"/>
    <property type="match status" value="1"/>
</dbReference>
<dbReference type="Proteomes" id="UP000008983">
    <property type="component" value="Unassembled WGS sequence"/>
</dbReference>
<gene>
    <name evidence="2" type="ORF">IMG5_100130</name>
</gene>
<protein>
    <recommendedName>
        <fullName evidence="4">Transmembrane protein</fullName>
    </recommendedName>
</protein>
<proteinExistence type="predicted"/>
<accession>G0QSB7</accession>
<keyword evidence="1" id="KW-1133">Transmembrane helix</keyword>
<dbReference type="InParanoid" id="G0QSB7"/>
<feature type="transmembrane region" description="Helical" evidence="1">
    <location>
        <begin position="331"/>
        <end position="350"/>
    </location>
</feature>
<keyword evidence="1" id="KW-0472">Membrane</keyword>
<evidence type="ECO:0000313" key="3">
    <source>
        <dbReference type="Proteomes" id="UP000008983"/>
    </source>
</evidence>
<feature type="transmembrane region" description="Helical" evidence="1">
    <location>
        <begin position="29"/>
        <end position="55"/>
    </location>
</feature>
<reference evidence="2 3" key="1">
    <citation type="submission" date="2011-07" db="EMBL/GenBank/DDBJ databases">
        <authorList>
            <person name="Coyne R."/>
            <person name="Brami D."/>
            <person name="Johnson J."/>
            <person name="Hostetler J."/>
            <person name="Hannick L."/>
            <person name="Clark T."/>
            <person name="Cassidy-Hanley D."/>
            <person name="Inman J."/>
        </authorList>
    </citation>
    <scope>NUCLEOTIDE SEQUENCE [LARGE SCALE GENOMIC DNA]</scope>
    <source>
        <strain evidence="2 3">G5</strain>
    </source>
</reference>
<organism evidence="2 3">
    <name type="scientific">Ichthyophthirius multifiliis</name>
    <name type="common">White spot disease agent</name>
    <name type="synonym">Ich</name>
    <dbReference type="NCBI Taxonomy" id="5932"/>
    <lineage>
        <taxon>Eukaryota</taxon>
        <taxon>Sar</taxon>
        <taxon>Alveolata</taxon>
        <taxon>Ciliophora</taxon>
        <taxon>Intramacronucleata</taxon>
        <taxon>Oligohymenophorea</taxon>
        <taxon>Hymenostomatida</taxon>
        <taxon>Ophryoglenina</taxon>
        <taxon>Ichthyophthirius</taxon>
    </lineage>
</organism>
<keyword evidence="1" id="KW-0812">Transmembrane</keyword>
<evidence type="ECO:0008006" key="4">
    <source>
        <dbReference type="Google" id="ProtNLM"/>
    </source>
</evidence>